<dbReference type="GO" id="GO:0005524">
    <property type="term" value="F:ATP binding"/>
    <property type="evidence" value="ECO:0007669"/>
    <property type="project" value="UniProtKB-KW"/>
</dbReference>
<keyword evidence="6 11" id="KW-0418">Kinase</keyword>
<keyword evidence="8" id="KW-0902">Two-component regulatory system</keyword>
<accession>A0A1G8UCQ8</accession>
<feature type="domain" description="Histidine kinase/HSP90-like ATPase" evidence="10">
    <location>
        <begin position="305"/>
        <end position="399"/>
    </location>
</feature>
<dbReference type="SMART" id="SM00387">
    <property type="entry name" value="HATPase_c"/>
    <property type="match status" value="1"/>
</dbReference>
<protein>
    <recommendedName>
        <fullName evidence="2">histidine kinase</fullName>
        <ecNumber evidence="2">2.7.13.3</ecNumber>
    </recommendedName>
</protein>
<evidence type="ECO:0000256" key="2">
    <source>
        <dbReference type="ARBA" id="ARBA00012438"/>
    </source>
</evidence>
<evidence type="ECO:0000256" key="1">
    <source>
        <dbReference type="ARBA" id="ARBA00000085"/>
    </source>
</evidence>
<feature type="transmembrane region" description="Helical" evidence="9">
    <location>
        <begin position="90"/>
        <end position="117"/>
    </location>
</feature>
<dbReference type="Gene3D" id="1.20.5.1930">
    <property type="match status" value="1"/>
</dbReference>
<evidence type="ECO:0000259" key="10">
    <source>
        <dbReference type="SMART" id="SM00387"/>
    </source>
</evidence>
<dbReference type="GO" id="GO:0016020">
    <property type="term" value="C:membrane"/>
    <property type="evidence" value="ECO:0007669"/>
    <property type="project" value="InterPro"/>
</dbReference>
<dbReference type="InterPro" id="IPR003594">
    <property type="entry name" value="HATPase_dom"/>
</dbReference>
<dbReference type="PANTHER" id="PTHR24421:SF10">
    <property type="entry name" value="NITRATE_NITRITE SENSOR PROTEIN NARQ"/>
    <property type="match status" value="1"/>
</dbReference>
<dbReference type="GO" id="GO:0000155">
    <property type="term" value="F:phosphorelay sensor kinase activity"/>
    <property type="evidence" value="ECO:0007669"/>
    <property type="project" value="InterPro"/>
</dbReference>
<evidence type="ECO:0000256" key="4">
    <source>
        <dbReference type="ARBA" id="ARBA00022679"/>
    </source>
</evidence>
<dbReference type="GO" id="GO:0046983">
    <property type="term" value="F:protein dimerization activity"/>
    <property type="evidence" value="ECO:0007669"/>
    <property type="project" value="InterPro"/>
</dbReference>
<feature type="transmembrane region" description="Helical" evidence="9">
    <location>
        <begin position="61"/>
        <end position="78"/>
    </location>
</feature>
<evidence type="ECO:0000256" key="8">
    <source>
        <dbReference type="ARBA" id="ARBA00023012"/>
    </source>
</evidence>
<name>A0A1G8UCQ8_9MICC</name>
<dbReference type="Pfam" id="PF23539">
    <property type="entry name" value="DUF7134"/>
    <property type="match status" value="1"/>
</dbReference>
<dbReference type="EMBL" id="FNEI01000011">
    <property type="protein sequence ID" value="SDJ50955.1"/>
    <property type="molecule type" value="Genomic_DNA"/>
</dbReference>
<dbReference type="STRING" id="1045773.SAMN05216555_111138"/>
<dbReference type="InterPro" id="IPR055558">
    <property type="entry name" value="DUF7134"/>
</dbReference>
<dbReference type="CDD" id="cd16917">
    <property type="entry name" value="HATPase_UhpB-NarQ-NarX-like"/>
    <property type="match status" value="1"/>
</dbReference>
<feature type="transmembrane region" description="Helical" evidence="9">
    <location>
        <begin position="137"/>
        <end position="155"/>
    </location>
</feature>
<keyword evidence="4" id="KW-0808">Transferase</keyword>
<keyword evidence="3" id="KW-0597">Phosphoprotein</keyword>
<keyword evidence="9" id="KW-1133">Transmembrane helix</keyword>
<dbReference type="Proteomes" id="UP000182130">
    <property type="component" value="Unassembled WGS sequence"/>
</dbReference>
<keyword evidence="9" id="KW-0472">Membrane</keyword>
<evidence type="ECO:0000256" key="7">
    <source>
        <dbReference type="ARBA" id="ARBA00022840"/>
    </source>
</evidence>
<evidence type="ECO:0000256" key="3">
    <source>
        <dbReference type="ARBA" id="ARBA00022553"/>
    </source>
</evidence>
<dbReference type="SUPFAM" id="SSF55874">
    <property type="entry name" value="ATPase domain of HSP90 chaperone/DNA topoisomerase II/histidine kinase"/>
    <property type="match status" value="1"/>
</dbReference>
<keyword evidence="9" id="KW-0812">Transmembrane</keyword>
<organism evidence="11 12">
    <name type="scientific">Arthrobacter cupressi</name>
    <dbReference type="NCBI Taxonomy" id="1045773"/>
    <lineage>
        <taxon>Bacteria</taxon>
        <taxon>Bacillati</taxon>
        <taxon>Actinomycetota</taxon>
        <taxon>Actinomycetes</taxon>
        <taxon>Micrococcales</taxon>
        <taxon>Micrococcaceae</taxon>
        <taxon>Arthrobacter</taxon>
    </lineage>
</organism>
<dbReference type="RefSeq" id="WP_074590003.1">
    <property type="nucleotide sequence ID" value="NZ_FNEI01000011.1"/>
</dbReference>
<dbReference type="Pfam" id="PF02518">
    <property type="entry name" value="HATPase_c"/>
    <property type="match status" value="1"/>
</dbReference>
<evidence type="ECO:0000313" key="12">
    <source>
        <dbReference type="Proteomes" id="UP000182130"/>
    </source>
</evidence>
<dbReference type="PANTHER" id="PTHR24421">
    <property type="entry name" value="NITRATE/NITRITE SENSOR PROTEIN NARX-RELATED"/>
    <property type="match status" value="1"/>
</dbReference>
<evidence type="ECO:0000256" key="6">
    <source>
        <dbReference type="ARBA" id="ARBA00022777"/>
    </source>
</evidence>
<dbReference type="Pfam" id="PF07730">
    <property type="entry name" value="HisKA_3"/>
    <property type="match status" value="1"/>
</dbReference>
<evidence type="ECO:0000313" key="11">
    <source>
        <dbReference type="EMBL" id="SDJ50955.1"/>
    </source>
</evidence>
<dbReference type="Gene3D" id="3.30.565.10">
    <property type="entry name" value="Histidine kinase-like ATPase, C-terminal domain"/>
    <property type="match status" value="1"/>
</dbReference>
<reference evidence="12" key="1">
    <citation type="submission" date="2016-10" db="EMBL/GenBank/DDBJ databases">
        <authorList>
            <person name="Varghese N."/>
            <person name="Submissions S."/>
        </authorList>
    </citation>
    <scope>NUCLEOTIDE SEQUENCE [LARGE SCALE GENOMIC DNA]</scope>
    <source>
        <strain evidence="12">CGMCC 1.10783</strain>
    </source>
</reference>
<dbReference type="AlphaFoldDB" id="A0A1G8UCQ8"/>
<gene>
    <name evidence="11" type="ORF">SAMN05216555_111138</name>
</gene>
<dbReference type="InterPro" id="IPR036890">
    <property type="entry name" value="HATPase_C_sf"/>
</dbReference>
<evidence type="ECO:0000256" key="9">
    <source>
        <dbReference type="SAM" id="Phobius"/>
    </source>
</evidence>
<keyword evidence="7" id="KW-0067">ATP-binding</keyword>
<dbReference type="InterPro" id="IPR011712">
    <property type="entry name" value="Sig_transdc_His_kin_sub3_dim/P"/>
</dbReference>
<comment type="catalytic activity">
    <reaction evidence="1">
        <text>ATP + protein L-histidine = ADP + protein N-phospho-L-histidine.</text>
        <dbReference type="EC" id="2.7.13.3"/>
    </reaction>
</comment>
<keyword evidence="12" id="KW-1185">Reference proteome</keyword>
<sequence>MDRRHALYNWFRRNPFKVDCAAAAVLVLILGPVYAFADRPPLALLSAGLLVPLAWRRTRPVAAAAVVVFICLVQWALAVQPVAGQIAVPLIIYAVAAYGPVWASRSVLVLGLVGAVMLTTRYYGGGVNSGIQDLTVGATYTVLIWMLVLVSWTLGDLTRVRRLQLQALEDRNRRLEIEQQQERQLAAADERSHIAREMHDIVAHSLAVIITQADGARYAAAAKPELATQALATIAGTGRNSLAEMRRLLGVLRSDEQSGTRPLPGLPDLDDLFLGFRAAGLTMSFEQGGVPSGPPGGSRRRLPPGAELTAYRVIQEALTNVIKHAGPRARASVKLQWEGRGLRIDVHDDGRGAAADPGPGGGNGLRGMAERIALYDGSLDAGPASGGGFRVSAFIPYTES</sequence>
<keyword evidence="5" id="KW-0547">Nucleotide-binding</keyword>
<evidence type="ECO:0000256" key="5">
    <source>
        <dbReference type="ARBA" id="ARBA00022741"/>
    </source>
</evidence>
<dbReference type="OrthoDB" id="227596at2"/>
<dbReference type="InterPro" id="IPR050482">
    <property type="entry name" value="Sensor_HK_TwoCompSys"/>
</dbReference>
<proteinExistence type="predicted"/>
<dbReference type="EC" id="2.7.13.3" evidence="2"/>